<evidence type="ECO:0000256" key="1">
    <source>
        <dbReference type="ARBA" id="ARBA00005836"/>
    </source>
</evidence>
<evidence type="ECO:0000259" key="3">
    <source>
        <dbReference type="Pfam" id="PF19289"/>
    </source>
</evidence>
<dbReference type="InterPro" id="IPR045569">
    <property type="entry name" value="Metalloprtase-TldD/E_C"/>
</dbReference>
<dbReference type="InterPro" id="IPR035068">
    <property type="entry name" value="TldD/PmbA_N"/>
</dbReference>
<keyword evidence="6" id="KW-1185">Reference proteome</keyword>
<name>A0ABQ1EIE8_9CLOT</name>
<reference evidence="5 6" key="1">
    <citation type="journal article" date="2021" name="Int. J. Syst. Evol. Microbiol.">
        <title>Clostridium zeae sp. nov., isolated from corn silage.</title>
        <authorList>
            <person name="Kobayashi H."/>
            <person name="Tanizawa Y."/>
            <person name="Yagura M."/>
            <person name="Sakamoto M."/>
            <person name="Ohkuma M."/>
            <person name="Tohno M."/>
        </authorList>
    </citation>
    <scope>NUCLEOTIDE SEQUENCE [LARGE SCALE GENOMIC DNA]</scope>
    <source>
        <strain evidence="5 6">CSC2</strain>
    </source>
</reference>
<dbReference type="InterPro" id="IPR002510">
    <property type="entry name" value="Metalloprtase-TldD/E_N"/>
</dbReference>
<dbReference type="InterPro" id="IPR047657">
    <property type="entry name" value="PmbA"/>
</dbReference>
<dbReference type="PANTHER" id="PTHR43421">
    <property type="entry name" value="METALLOPROTEASE PMBA"/>
    <property type="match status" value="1"/>
</dbReference>
<dbReference type="InterPro" id="IPR036059">
    <property type="entry name" value="TldD/PmbA_sf"/>
</dbReference>
<sequence>MEVRQFKDIVFKFAKELGFSEYEIYYSNKENLEIRIYEGEVDGYGLSSTGGVSFRGIINEKIGYAYSESLDEAAAEIIVKKAKENAELLENEDKDFIYGEQGEYENVSTYGEDIERLTPSEQINLALMLEKKTKEASNLIEKVDECEVDTSRSEVVIINSKGLDLRSKKTTAIAYVDAVARNVSGMQTGMSIKIRTSIRELNLDEISKEAANDAISKIGSKSIKSGKYKVLISNYMMATILETFQGVFNADNAQKGLSLLQGKEGSTIASDIVTITDNPILEGSPYSTPFDDEGVPTYRKSIVDKGKFITLLHNLKTSNKDNVKTTGNASKASFSSPVMISATNLYIEKGEKTFNSLVGLVGNGLYITNLQGMHSGANAITGDFSLAANGRVIRDGKLGEAVDQITIAGNFFYLLKNIEEVGSDFDFYYSNTASPSVVVTELSIAGL</sequence>
<accession>A0ABQ1EIE8</accession>
<proteinExistence type="inferred from homology"/>
<dbReference type="Proteomes" id="UP000663802">
    <property type="component" value="Unassembled WGS sequence"/>
</dbReference>
<dbReference type="Pfam" id="PF19289">
    <property type="entry name" value="PmbA_TldD_3rd"/>
    <property type="match status" value="1"/>
</dbReference>
<dbReference type="InterPro" id="IPR045570">
    <property type="entry name" value="Metalloprtase-TldD/E_cen_dom"/>
</dbReference>
<evidence type="ECO:0000259" key="4">
    <source>
        <dbReference type="Pfam" id="PF19290"/>
    </source>
</evidence>
<evidence type="ECO:0000313" key="6">
    <source>
        <dbReference type="Proteomes" id="UP000663802"/>
    </source>
</evidence>
<dbReference type="Pfam" id="PF19290">
    <property type="entry name" value="PmbA_TldD_2nd"/>
    <property type="match status" value="1"/>
</dbReference>
<feature type="domain" description="Metalloprotease TldD/E C-terminal" evidence="3">
    <location>
        <begin position="225"/>
        <end position="446"/>
    </location>
</feature>
<evidence type="ECO:0000259" key="2">
    <source>
        <dbReference type="Pfam" id="PF01523"/>
    </source>
</evidence>
<dbReference type="SUPFAM" id="SSF111283">
    <property type="entry name" value="Putative modulator of DNA gyrase, PmbA/TldD"/>
    <property type="match status" value="1"/>
</dbReference>
<evidence type="ECO:0000313" key="5">
    <source>
        <dbReference type="EMBL" id="GFZ34613.1"/>
    </source>
</evidence>
<organism evidence="5 6">
    <name type="scientific">Clostridium zeae</name>
    <dbReference type="NCBI Taxonomy" id="2759022"/>
    <lineage>
        <taxon>Bacteria</taxon>
        <taxon>Bacillati</taxon>
        <taxon>Bacillota</taxon>
        <taxon>Clostridia</taxon>
        <taxon>Eubacteriales</taxon>
        <taxon>Clostridiaceae</taxon>
        <taxon>Clostridium</taxon>
    </lineage>
</organism>
<dbReference type="PANTHER" id="PTHR43421:SF1">
    <property type="entry name" value="METALLOPROTEASE PMBA"/>
    <property type="match status" value="1"/>
</dbReference>
<feature type="domain" description="Metalloprotease TldD/E N-terminal" evidence="2">
    <location>
        <begin position="22"/>
        <end position="86"/>
    </location>
</feature>
<dbReference type="RefSeq" id="WP_206873099.1">
    <property type="nucleotide sequence ID" value="NZ_BMBA01000017.1"/>
</dbReference>
<comment type="caution">
    <text evidence="5">The sequence shown here is derived from an EMBL/GenBank/DDBJ whole genome shotgun (WGS) entry which is preliminary data.</text>
</comment>
<dbReference type="Pfam" id="PF01523">
    <property type="entry name" value="PmbA_TldD_1st"/>
    <property type="match status" value="1"/>
</dbReference>
<protein>
    <submittedName>
        <fullName evidence="5">Peptidase</fullName>
    </submittedName>
</protein>
<dbReference type="EMBL" id="BMBA01000017">
    <property type="protein sequence ID" value="GFZ34613.1"/>
    <property type="molecule type" value="Genomic_DNA"/>
</dbReference>
<feature type="domain" description="Metalloprotease TldD/E central" evidence="4">
    <location>
        <begin position="113"/>
        <end position="216"/>
    </location>
</feature>
<dbReference type="Gene3D" id="3.30.2290.10">
    <property type="entry name" value="PmbA/TldD superfamily"/>
    <property type="match status" value="1"/>
</dbReference>
<comment type="similarity">
    <text evidence="1">Belongs to the peptidase U62 family.</text>
</comment>
<gene>
    <name evidence="5" type="ORF">CSC2_51390</name>
</gene>